<dbReference type="PROSITE" id="PS51257">
    <property type="entry name" value="PROKAR_LIPOPROTEIN"/>
    <property type="match status" value="1"/>
</dbReference>
<dbReference type="Proteomes" id="UP000679335">
    <property type="component" value="Chromosome"/>
</dbReference>
<dbReference type="RefSeq" id="WP_208196077.1">
    <property type="nucleotide sequence ID" value="NZ_CP076023.1"/>
</dbReference>
<name>A0ABX8GHW9_9CELL</name>
<evidence type="ECO:0000313" key="4">
    <source>
        <dbReference type="Proteomes" id="UP000679335"/>
    </source>
</evidence>
<dbReference type="EMBL" id="CP076023">
    <property type="protein sequence ID" value="QWC15513.1"/>
    <property type="molecule type" value="Genomic_DNA"/>
</dbReference>
<evidence type="ECO:0000313" key="3">
    <source>
        <dbReference type="EMBL" id="QWC15513.1"/>
    </source>
</evidence>
<feature type="signal peptide" evidence="2">
    <location>
        <begin position="1"/>
        <end position="22"/>
    </location>
</feature>
<feature type="compositionally biased region" description="Low complexity" evidence="1">
    <location>
        <begin position="38"/>
        <end position="59"/>
    </location>
</feature>
<evidence type="ECO:0000256" key="2">
    <source>
        <dbReference type="SAM" id="SignalP"/>
    </source>
</evidence>
<evidence type="ECO:0000256" key="1">
    <source>
        <dbReference type="SAM" id="MobiDB-lite"/>
    </source>
</evidence>
<accession>A0ABX8GHW9</accession>
<keyword evidence="2" id="KW-0732">Signal</keyword>
<reference evidence="3 4" key="1">
    <citation type="submission" date="2021-05" db="EMBL/GenBank/DDBJ databases">
        <title>Novel species in genus Cellulomonas.</title>
        <authorList>
            <person name="Zhang G."/>
        </authorList>
    </citation>
    <scope>NUCLEOTIDE SEQUENCE [LARGE SCALE GENOMIC DNA]</scope>
    <source>
        <strain evidence="4">zg-ZUI157</strain>
    </source>
</reference>
<organism evidence="3 4">
    <name type="scientific">Cellulomonas dongxiuzhuiae</name>
    <dbReference type="NCBI Taxonomy" id="2819979"/>
    <lineage>
        <taxon>Bacteria</taxon>
        <taxon>Bacillati</taxon>
        <taxon>Actinomycetota</taxon>
        <taxon>Actinomycetes</taxon>
        <taxon>Micrococcales</taxon>
        <taxon>Cellulomonadaceae</taxon>
        <taxon>Cellulomonas</taxon>
    </lineage>
</organism>
<sequence>MSSTTTRGRGVARAVTTGVALAAVLLAAGCGTSDDRTPPAATTSAATPSADATSAGTDDPASVLTSYGLALPAGAADVQAEPRTDDTMTDAWLVTFSAPADEVEAMCVDAGIGAPRVSLSLTADELAAYGLDAVPQDAWACEASRPSDMRQQIRVLFDGEPATVRVALYTMPER</sequence>
<proteinExistence type="predicted"/>
<protein>
    <recommendedName>
        <fullName evidence="5">Lipoprotein</fullName>
    </recommendedName>
</protein>
<evidence type="ECO:0008006" key="5">
    <source>
        <dbReference type="Google" id="ProtNLM"/>
    </source>
</evidence>
<keyword evidence="4" id="KW-1185">Reference proteome</keyword>
<feature type="chain" id="PRO_5047231547" description="Lipoprotein" evidence="2">
    <location>
        <begin position="23"/>
        <end position="174"/>
    </location>
</feature>
<gene>
    <name evidence="3" type="ORF">KKR89_14620</name>
</gene>
<feature type="region of interest" description="Disordered" evidence="1">
    <location>
        <begin position="32"/>
        <end position="59"/>
    </location>
</feature>